<proteinExistence type="predicted"/>
<evidence type="ECO:0000313" key="1">
    <source>
        <dbReference type="EMBL" id="TWP38993.1"/>
    </source>
</evidence>
<dbReference type="InterPro" id="IPR034660">
    <property type="entry name" value="DinB/YfiT-like"/>
</dbReference>
<gene>
    <name evidence="1" type="ORF">FGL98_00945</name>
</gene>
<dbReference type="Pfam" id="PF04978">
    <property type="entry name" value="MST"/>
    <property type="match status" value="1"/>
</dbReference>
<dbReference type="InterPro" id="IPR007061">
    <property type="entry name" value="MST-like"/>
</dbReference>
<reference evidence="1 2" key="2">
    <citation type="submission" date="2019-08" db="EMBL/GenBank/DDBJ databases">
        <title>Jejuicoccus antrihumi gen. nov., sp. nov., a new member of the family Dermacoccaceae isolated from a cave.</title>
        <authorList>
            <person name="Schumann P."/>
            <person name="Kim I.S."/>
        </authorList>
    </citation>
    <scope>NUCLEOTIDE SEQUENCE [LARGE SCALE GENOMIC DNA]</scope>
    <source>
        <strain evidence="1 2">C5-26</strain>
    </source>
</reference>
<dbReference type="Proteomes" id="UP000320244">
    <property type="component" value="Unassembled WGS sequence"/>
</dbReference>
<protein>
    <submittedName>
        <fullName evidence="1">DUF664 domain-containing protein</fullName>
    </submittedName>
</protein>
<evidence type="ECO:0000313" key="2">
    <source>
        <dbReference type="Proteomes" id="UP000320244"/>
    </source>
</evidence>
<dbReference type="RefSeq" id="WP_146314775.1">
    <property type="nucleotide sequence ID" value="NZ_VCQV01000001.1"/>
</dbReference>
<dbReference type="Gene3D" id="1.20.120.450">
    <property type="entry name" value="dinb family like domain"/>
    <property type="match status" value="1"/>
</dbReference>
<sequence>MPLHAPLHDDERTLLTGYVTHQLDAIRNATFGLSDDDLRRTTTASTLSLAGIVKHSARCIGDALDRVQAAPQPLPDPGLSMAEATAAYVDQFDPHEPIAALLAELDAVTERVRTVLPTLDLDARVPVPANAPWWPQGVGSWPVRWDLLHWIEELARHAGHGDIIRESLDGANAARLTAAVESWPADGWIKPWPPGAEATARA</sequence>
<keyword evidence="2" id="KW-1185">Reference proteome</keyword>
<accession>A0A563E9V7</accession>
<dbReference type="OrthoDB" id="4548523at2"/>
<dbReference type="AlphaFoldDB" id="A0A563E9V7"/>
<organism evidence="1 2">
    <name type="scientific">Leekyejoonella antrihumi</name>
    <dbReference type="NCBI Taxonomy" id="1660198"/>
    <lineage>
        <taxon>Bacteria</taxon>
        <taxon>Bacillati</taxon>
        <taxon>Actinomycetota</taxon>
        <taxon>Actinomycetes</taxon>
        <taxon>Micrococcales</taxon>
        <taxon>Dermacoccaceae</taxon>
        <taxon>Leekyejoonella</taxon>
    </lineage>
</organism>
<comment type="caution">
    <text evidence="1">The sequence shown here is derived from an EMBL/GenBank/DDBJ whole genome shotgun (WGS) entry which is preliminary data.</text>
</comment>
<name>A0A563E9V7_9MICO</name>
<dbReference type="SUPFAM" id="SSF109854">
    <property type="entry name" value="DinB/YfiT-like putative metalloenzymes"/>
    <property type="match status" value="1"/>
</dbReference>
<dbReference type="EMBL" id="VCQV01000001">
    <property type="protein sequence ID" value="TWP38993.1"/>
    <property type="molecule type" value="Genomic_DNA"/>
</dbReference>
<reference evidence="1 2" key="1">
    <citation type="submission" date="2019-05" db="EMBL/GenBank/DDBJ databases">
        <authorList>
            <person name="Lee S.D."/>
        </authorList>
    </citation>
    <scope>NUCLEOTIDE SEQUENCE [LARGE SCALE GENOMIC DNA]</scope>
    <source>
        <strain evidence="1 2">C5-26</strain>
    </source>
</reference>